<dbReference type="Proteomes" id="UP001281410">
    <property type="component" value="Unassembled WGS sequence"/>
</dbReference>
<reference evidence="2" key="1">
    <citation type="journal article" date="2023" name="Plant J.">
        <title>Genome sequences and population genomics provide insights into the demographic history, inbreeding, and mutation load of two 'living fossil' tree species of Dipteronia.</title>
        <authorList>
            <person name="Feng Y."/>
            <person name="Comes H.P."/>
            <person name="Chen J."/>
            <person name="Zhu S."/>
            <person name="Lu R."/>
            <person name="Zhang X."/>
            <person name="Li P."/>
            <person name="Qiu J."/>
            <person name="Olsen K.M."/>
            <person name="Qiu Y."/>
        </authorList>
    </citation>
    <scope>NUCLEOTIDE SEQUENCE</scope>
    <source>
        <strain evidence="2">NBL</strain>
    </source>
</reference>
<evidence type="ECO:0000313" key="3">
    <source>
        <dbReference type="Proteomes" id="UP001281410"/>
    </source>
</evidence>
<dbReference type="AlphaFoldDB" id="A0AAE0E0H3"/>
<evidence type="ECO:0000313" key="2">
    <source>
        <dbReference type="EMBL" id="KAK3199616.1"/>
    </source>
</evidence>
<organism evidence="2 3">
    <name type="scientific">Dipteronia sinensis</name>
    <dbReference type="NCBI Taxonomy" id="43782"/>
    <lineage>
        <taxon>Eukaryota</taxon>
        <taxon>Viridiplantae</taxon>
        <taxon>Streptophyta</taxon>
        <taxon>Embryophyta</taxon>
        <taxon>Tracheophyta</taxon>
        <taxon>Spermatophyta</taxon>
        <taxon>Magnoliopsida</taxon>
        <taxon>eudicotyledons</taxon>
        <taxon>Gunneridae</taxon>
        <taxon>Pentapetalae</taxon>
        <taxon>rosids</taxon>
        <taxon>malvids</taxon>
        <taxon>Sapindales</taxon>
        <taxon>Sapindaceae</taxon>
        <taxon>Hippocastanoideae</taxon>
        <taxon>Acereae</taxon>
        <taxon>Dipteronia</taxon>
    </lineage>
</organism>
<dbReference type="EMBL" id="JANJYJ010000007">
    <property type="protein sequence ID" value="KAK3199616.1"/>
    <property type="molecule type" value="Genomic_DNA"/>
</dbReference>
<dbReference type="Pfam" id="PF01190">
    <property type="entry name" value="Pollen_Ole_e_1"/>
    <property type="match status" value="1"/>
</dbReference>
<sequence length="411" mass="45170">MSNTRHFWPCGCQGASKSVLRPKRTFRVFKLTNKTSKRVKGFRITSSKIQPKRLKGTMASNFTKSFNITSKKLDGIKKGDGASSSHPNFALKGSEKLPALSKWSKKDINTFVTLDSPLKQAEKSVEISKEKEKVCDVSASAGLPSEKLPPSQIVQKKLNNSPCPPDFPPKSNLVEAEESTDEDGLTISELFRNSKRHDAVGSGQLGDGKSLASIENVTLNATVETGLETAKEDADATETGSPSHDMESFHGCETDDDQYEAKIQELQLEERVCVLAKIFAELKAKRSAPWTGEIRGRVVCDVCGDSSIGPEDHVLEGAEVAVLCITKSGEVLNYQAFTNAKGKYAVAETMPESDRWDACLARPISSFHEHCTRLREGNAGVKFTYNHPSGYFHTIRPFVYRHASSESPYCI</sequence>
<feature type="region of interest" description="Disordered" evidence="1">
    <location>
        <begin position="155"/>
        <end position="182"/>
    </location>
</feature>
<dbReference type="PANTHER" id="PTHR38400">
    <property type="entry name" value="OS02G0317800 PROTEIN"/>
    <property type="match status" value="1"/>
</dbReference>
<gene>
    <name evidence="2" type="ORF">Dsin_023031</name>
</gene>
<proteinExistence type="predicted"/>
<accession>A0AAE0E0H3</accession>
<comment type="caution">
    <text evidence="2">The sequence shown here is derived from an EMBL/GenBank/DDBJ whole genome shotgun (WGS) entry which is preliminary data.</text>
</comment>
<evidence type="ECO:0000256" key="1">
    <source>
        <dbReference type="SAM" id="MobiDB-lite"/>
    </source>
</evidence>
<feature type="region of interest" description="Disordered" evidence="1">
    <location>
        <begin position="228"/>
        <end position="252"/>
    </location>
</feature>
<name>A0AAE0E0H3_9ROSI</name>
<keyword evidence="3" id="KW-1185">Reference proteome</keyword>
<evidence type="ECO:0008006" key="4">
    <source>
        <dbReference type="Google" id="ProtNLM"/>
    </source>
</evidence>
<protein>
    <recommendedName>
        <fullName evidence="4">Pollen Ole e 1 allergen and extensin family protein</fullName>
    </recommendedName>
</protein>